<feature type="transmembrane region" description="Helical" evidence="5">
    <location>
        <begin position="9"/>
        <end position="37"/>
    </location>
</feature>
<dbReference type="PANTHER" id="PTHR37422:SF23">
    <property type="entry name" value="TEICHURONIC ACID BIOSYNTHESIS PROTEIN TUAE"/>
    <property type="match status" value="1"/>
</dbReference>
<name>A0ABP2UU20_9ENTE</name>
<organism evidence="7 8">
    <name type="scientific">Enterococcus villorum ATCC 700913</name>
    <dbReference type="NCBI Taxonomy" id="1158604"/>
    <lineage>
        <taxon>Bacteria</taxon>
        <taxon>Bacillati</taxon>
        <taxon>Bacillota</taxon>
        <taxon>Bacilli</taxon>
        <taxon>Lactobacillales</taxon>
        <taxon>Enterococcaceae</taxon>
        <taxon>Enterococcus</taxon>
    </lineage>
</organism>
<feature type="transmembrane region" description="Helical" evidence="5">
    <location>
        <begin position="130"/>
        <end position="149"/>
    </location>
</feature>
<comment type="caution">
    <text evidence="7">The sequence shown here is derived from an EMBL/GenBank/DDBJ whole genome shotgun (WGS) entry which is preliminary data.</text>
</comment>
<keyword evidence="2 5" id="KW-0812">Transmembrane</keyword>
<evidence type="ECO:0000313" key="8">
    <source>
        <dbReference type="Proteomes" id="UP000013866"/>
    </source>
</evidence>
<evidence type="ECO:0000256" key="5">
    <source>
        <dbReference type="SAM" id="Phobius"/>
    </source>
</evidence>
<accession>A0ABP2UU20</accession>
<dbReference type="InterPro" id="IPR051533">
    <property type="entry name" value="WaaL-like"/>
</dbReference>
<keyword evidence="3 5" id="KW-1133">Transmembrane helix</keyword>
<feature type="transmembrane region" description="Helical" evidence="5">
    <location>
        <begin position="87"/>
        <end position="102"/>
    </location>
</feature>
<feature type="transmembrane region" description="Helical" evidence="5">
    <location>
        <begin position="62"/>
        <end position="80"/>
    </location>
</feature>
<keyword evidence="8" id="KW-1185">Reference proteome</keyword>
<proteinExistence type="predicted"/>
<feature type="transmembrane region" description="Helical" evidence="5">
    <location>
        <begin position="262"/>
        <end position="285"/>
    </location>
</feature>
<dbReference type="EMBL" id="AJAN01000018">
    <property type="protein sequence ID" value="EOH92012.1"/>
    <property type="molecule type" value="Genomic_DNA"/>
</dbReference>
<evidence type="ECO:0000256" key="4">
    <source>
        <dbReference type="ARBA" id="ARBA00023136"/>
    </source>
</evidence>
<evidence type="ECO:0000313" key="7">
    <source>
        <dbReference type="EMBL" id="EOH92012.1"/>
    </source>
</evidence>
<comment type="subcellular location">
    <subcellularLocation>
        <location evidence="1">Membrane</location>
        <topology evidence="1">Multi-pass membrane protein</topology>
    </subcellularLocation>
</comment>
<evidence type="ECO:0000256" key="3">
    <source>
        <dbReference type="ARBA" id="ARBA00022989"/>
    </source>
</evidence>
<feature type="domain" description="O-antigen ligase-related" evidence="6">
    <location>
        <begin position="93"/>
        <end position="235"/>
    </location>
</feature>
<sequence>MLNQESLKWVLRIIVIAFVSNLLVGIVEVLFGVHLYLSSANTYVSTTIKYQPTGFYFNTNDYALYIALYYPIVILAIQQIQQVWRKNIVYVLLTAMSLFVVISSYSRIGMLCMGISSFTLFFTLYRQKAVLISLIFGPPSALFFSMTSFGRNLLEIISNSFENKTTSTSARTELYEHLWKISRDSHFLGIGAGGAPKKLDSLFLGFENTDTSAAVTGHNFFLETLANLGALGFLGMAAVLLYLFVLQVKLYGNSYMRKNKYLMLYPIVSFLMLMTFFGATIALSTTLEKRFLWFGLALAYVLVNQNFIRQGINNQN</sequence>
<feature type="transmembrane region" description="Helical" evidence="5">
    <location>
        <begin position="291"/>
        <end position="308"/>
    </location>
</feature>
<dbReference type="RefSeq" id="WP_010750684.1">
    <property type="nucleotide sequence ID" value="NZ_KB946284.1"/>
</dbReference>
<dbReference type="PANTHER" id="PTHR37422">
    <property type="entry name" value="TEICHURONIC ACID BIOSYNTHESIS PROTEIN TUAE"/>
    <property type="match status" value="1"/>
</dbReference>
<keyword evidence="4 5" id="KW-0472">Membrane</keyword>
<gene>
    <name evidence="7" type="ORF">UAO_00683</name>
</gene>
<dbReference type="InterPro" id="IPR007016">
    <property type="entry name" value="O-antigen_ligase-rel_domated"/>
</dbReference>
<protein>
    <recommendedName>
        <fullName evidence="6">O-antigen ligase-related domain-containing protein</fullName>
    </recommendedName>
</protein>
<evidence type="ECO:0000256" key="2">
    <source>
        <dbReference type="ARBA" id="ARBA00022692"/>
    </source>
</evidence>
<evidence type="ECO:0000259" key="6">
    <source>
        <dbReference type="Pfam" id="PF04932"/>
    </source>
</evidence>
<dbReference type="Pfam" id="PF04932">
    <property type="entry name" value="Wzy_C"/>
    <property type="match status" value="1"/>
</dbReference>
<dbReference type="Proteomes" id="UP000013866">
    <property type="component" value="Unassembled WGS sequence"/>
</dbReference>
<evidence type="ECO:0000256" key="1">
    <source>
        <dbReference type="ARBA" id="ARBA00004141"/>
    </source>
</evidence>
<feature type="transmembrane region" description="Helical" evidence="5">
    <location>
        <begin position="228"/>
        <end position="250"/>
    </location>
</feature>
<reference evidence="7 8" key="1">
    <citation type="submission" date="2013-02" db="EMBL/GenBank/DDBJ databases">
        <title>The Genome Sequence of Enterococcus villorum ATCC_700913.</title>
        <authorList>
            <consortium name="The Broad Institute Genome Sequencing Platform"/>
            <consortium name="The Broad Institute Genome Sequencing Center for Infectious Disease"/>
            <person name="Earl A.M."/>
            <person name="Gilmore M.S."/>
            <person name="Lebreton F."/>
            <person name="Walker B."/>
            <person name="Young S.K."/>
            <person name="Zeng Q."/>
            <person name="Gargeya S."/>
            <person name="Fitzgerald M."/>
            <person name="Haas B."/>
            <person name="Abouelleil A."/>
            <person name="Alvarado L."/>
            <person name="Arachchi H.M."/>
            <person name="Berlin A.M."/>
            <person name="Chapman S.B."/>
            <person name="Dewar J."/>
            <person name="Goldberg J."/>
            <person name="Griggs A."/>
            <person name="Gujja S."/>
            <person name="Hansen M."/>
            <person name="Howarth C."/>
            <person name="Imamovic A."/>
            <person name="Larimer J."/>
            <person name="McCowan C."/>
            <person name="Murphy C."/>
            <person name="Neiman D."/>
            <person name="Pearson M."/>
            <person name="Priest M."/>
            <person name="Roberts A."/>
            <person name="Saif S."/>
            <person name="Shea T."/>
            <person name="Sisk P."/>
            <person name="Sykes S."/>
            <person name="Wortman J."/>
            <person name="Nusbaum C."/>
            <person name="Birren B."/>
        </authorList>
    </citation>
    <scope>NUCLEOTIDE SEQUENCE [LARGE SCALE GENOMIC DNA]</scope>
    <source>
        <strain evidence="7 8">ATCC 700913</strain>
    </source>
</reference>